<dbReference type="RefSeq" id="WP_089379832.1">
    <property type="nucleotide sequence ID" value="NZ_FZNT01000001.1"/>
</dbReference>
<dbReference type="Gene3D" id="2.60.120.260">
    <property type="entry name" value="Galactose-binding domain-like"/>
    <property type="match status" value="1"/>
</dbReference>
<accession>A0A238VDH8</accession>
<dbReference type="Proteomes" id="UP000198384">
    <property type="component" value="Unassembled WGS sequence"/>
</dbReference>
<dbReference type="SUPFAM" id="SSF49785">
    <property type="entry name" value="Galactose-binding domain-like"/>
    <property type="match status" value="1"/>
</dbReference>
<dbReference type="PROSITE" id="PS51257">
    <property type="entry name" value="PROKAR_LIPOPROTEIN"/>
    <property type="match status" value="1"/>
</dbReference>
<keyword evidence="3" id="KW-1185">Reference proteome</keyword>
<name>A0A238VDH8_9FLAO</name>
<reference evidence="2 3" key="1">
    <citation type="submission" date="2017-06" db="EMBL/GenBank/DDBJ databases">
        <authorList>
            <person name="Kim H.J."/>
            <person name="Triplett B.A."/>
        </authorList>
    </citation>
    <scope>NUCLEOTIDE SEQUENCE [LARGE SCALE GENOMIC DNA]</scope>
    <source>
        <strain evidence="2 3">DSM 29150</strain>
    </source>
</reference>
<evidence type="ECO:0000256" key="1">
    <source>
        <dbReference type="SAM" id="SignalP"/>
    </source>
</evidence>
<sequence length="522" mass="58315">MKKIIILMAFVLTAVFVGCEDDYETPNSFSDVGWYTSALRDTDFKLNINNFMSFSDLSQGAIDHTWTIGDGSFFLEGPIERTDSIFENFIIEPALFESSDPTVHILFKQSGLNTVNLYNTFKDSVTFKGVSGQEEVVFPSKKVGDKWVIDTTFVVDVYDTIVPTIIVKQNGAVISHENESDVIFVEAGDNLEFIDATAIGRPNTRLWNVGGSTATDSVSTIVFKKLGTWKGSFTASRTGEDVPGDYEKYNIPATFEVIPSSKPFELYGNVMELENQTIHIPFNGEFVDFTAQESFFTVMVNGAEFAIATVTLNEDDATILDLKLQDPIYREDVITISLADGSDLESTDTRKPVAFTDAPVSMFQHELITFDFETGGSNWTAHVANKPSTSIYISEEQAVSGTKSLKVESTEAGNWSAFENPIDQYSLRTGQVIQYEMKVYKASGAALNFLAPWVSQLPGTTITQFWDNQIKAVPFDTWTTIRFNKKWTSNKTGDDFFVYIRHNGVGTLYFDDLRIIEVDDRP</sequence>
<protein>
    <recommendedName>
        <fullName evidence="4">PKD domain-containing protein</fullName>
    </recommendedName>
</protein>
<evidence type="ECO:0000313" key="2">
    <source>
        <dbReference type="EMBL" id="SNR31589.1"/>
    </source>
</evidence>
<evidence type="ECO:0000313" key="3">
    <source>
        <dbReference type="Proteomes" id="UP000198384"/>
    </source>
</evidence>
<dbReference type="InterPro" id="IPR008979">
    <property type="entry name" value="Galactose-bd-like_sf"/>
</dbReference>
<keyword evidence="1" id="KW-0732">Signal</keyword>
<feature type="chain" id="PRO_5013348493" description="PKD domain-containing protein" evidence="1">
    <location>
        <begin position="20"/>
        <end position="522"/>
    </location>
</feature>
<feature type="signal peptide" evidence="1">
    <location>
        <begin position="1"/>
        <end position="19"/>
    </location>
</feature>
<dbReference type="AlphaFoldDB" id="A0A238VDH8"/>
<dbReference type="OrthoDB" id="1410018at2"/>
<dbReference type="EMBL" id="FZNT01000001">
    <property type="protein sequence ID" value="SNR31589.1"/>
    <property type="molecule type" value="Genomic_DNA"/>
</dbReference>
<gene>
    <name evidence="2" type="ORF">SAMN06265371_101160</name>
</gene>
<evidence type="ECO:0008006" key="4">
    <source>
        <dbReference type="Google" id="ProtNLM"/>
    </source>
</evidence>
<organism evidence="2 3">
    <name type="scientific">Lutibacter agarilyticus</name>
    <dbReference type="NCBI Taxonomy" id="1109740"/>
    <lineage>
        <taxon>Bacteria</taxon>
        <taxon>Pseudomonadati</taxon>
        <taxon>Bacteroidota</taxon>
        <taxon>Flavobacteriia</taxon>
        <taxon>Flavobacteriales</taxon>
        <taxon>Flavobacteriaceae</taxon>
        <taxon>Lutibacter</taxon>
    </lineage>
</organism>
<proteinExistence type="predicted"/>